<dbReference type="GO" id="GO:0005998">
    <property type="term" value="P:xylulose catabolic process"/>
    <property type="evidence" value="ECO:0007669"/>
    <property type="project" value="UniProtKB-UniRule"/>
</dbReference>
<dbReference type="GO" id="GO:0042732">
    <property type="term" value="P:D-xylose metabolic process"/>
    <property type="evidence" value="ECO:0007669"/>
    <property type="project" value="UniProtKB-KW"/>
</dbReference>
<dbReference type="PANTHER" id="PTHR43095:SF5">
    <property type="entry name" value="XYLULOSE KINASE"/>
    <property type="match status" value="1"/>
</dbReference>
<dbReference type="InterPro" id="IPR006000">
    <property type="entry name" value="Xylulokinase"/>
</dbReference>
<dbReference type="Gene3D" id="3.30.420.40">
    <property type="match status" value="2"/>
</dbReference>
<dbReference type="HAMAP" id="MF_02220">
    <property type="entry name" value="XylB"/>
    <property type="match status" value="1"/>
</dbReference>
<evidence type="ECO:0000256" key="9">
    <source>
        <dbReference type="RuleBase" id="RU003733"/>
    </source>
</evidence>
<evidence type="ECO:0000259" key="11">
    <source>
        <dbReference type="Pfam" id="PF00370"/>
    </source>
</evidence>
<evidence type="ECO:0000256" key="1">
    <source>
        <dbReference type="ARBA" id="ARBA00009156"/>
    </source>
</evidence>
<keyword evidence="2 8" id="KW-0859">Xylose metabolism</keyword>
<proteinExistence type="inferred from homology"/>
<dbReference type="CDD" id="cd07808">
    <property type="entry name" value="ASKHA_NBD_FGGY_EcXK-like"/>
    <property type="match status" value="1"/>
</dbReference>
<organism evidence="13 14">
    <name type="scientific">Domibacillus mangrovi</name>
    <dbReference type="NCBI Taxonomy" id="1714354"/>
    <lineage>
        <taxon>Bacteria</taxon>
        <taxon>Bacillati</taxon>
        <taxon>Bacillota</taxon>
        <taxon>Bacilli</taxon>
        <taxon>Bacillales</taxon>
        <taxon>Bacillaceae</taxon>
        <taxon>Domibacillus</taxon>
    </lineage>
</organism>
<evidence type="ECO:0000256" key="10">
    <source>
        <dbReference type="RuleBase" id="RU364073"/>
    </source>
</evidence>
<dbReference type="AlphaFoldDB" id="A0A1Q5P3R6"/>
<dbReference type="InterPro" id="IPR018484">
    <property type="entry name" value="FGGY_N"/>
</dbReference>
<keyword evidence="5 8" id="KW-0418">Kinase</keyword>
<dbReference type="GO" id="GO:0005524">
    <property type="term" value="F:ATP binding"/>
    <property type="evidence" value="ECO:0007669"/>
    <property type="project" value="UniProtKB-UniRule"/>
</dbReference>
<dbReference type="InterPro" id="IPR050406">
    <property type="entry name" value="FGGY_Carb_Kinase"/>
</dbReference>
<dbReference type="EC" id="2.7.1.17" evidence="8 10"/>
<dbReference type="OrthoDB" id="9805576at2"/>
<evidence type="ECO:0000259" key="12">
    <source>
        <dbReference type="Pfam" id="PF02782"/>
    </source>
</evidence>
<feature type="binding site" evidence="8">
    <location>
        <begin position="81"/>
        <end position="82"/>
    </location>
    <ligand>
        <name>substrate</name>
    </ligand>
</feature>
<feature type="domain" description="Carbohydrate kinase FGGY C-terminal" evidence="12">
    <location>
        <begin position="258"/>
        <end position="441"/>
    </location>
</feature>
<keyword evidence="4 8" id="KW-0547">Nucleotide-binding</keyword>
<feature type="domain" description="Carbohydrate kinase FGGY N-terminal" evidence="11">
    <location>
        <begin position="3"/>
        <end position="247"/>
    </location>
</feature>
<dbReference type="RefSeq" id="WP_073711607.1">
    <property type="nucleotide sequence ID" value="NZ_MRWQ01000006.1"/>
</dbReference>
<name>A0A1Q5P3R6_9BACI</name>
<evidence type="ECO:0000256" key="5">
    <source>
        <dbReference type="ARBA" id="ARBA00022777"/>
    </source>
</evidence>
<keyword evidence="6 8" id="KW-0067">ATP-binding</keyword>
<dbReference type="InterPro" id="IPR043129">
    <property type="entry name" value="ATPase_NBD"/>
</dbReference>
<dbReference type="PROSITE" id="PS00445">
    <property type="entry name" value="FGGY_KINASES_2"/>
    <property type="match status" value="1"/>
</dbReference>
<evidence type="ECO:0000256" key="3">
    <source>
        <dbReference type="ARBA" id="ARBA00022679"/>
    </source>
</evidence>
<dbReference type="InterPro" id="IPR000577">
    <property type="entry name" value="Carb_kinase_FGGY"/>
</dbReference>
<evidence type="ECO:0000256" key="7">
    <source>
        <dbReference type="ARBA" id="ARBA00023277"/>
    </source>
</evidence>
<dbReference type="EMBL" id="MRWQ01000006">
    <property type="protein sequence ID" value="OKL36884.1"/>
    <property type="molecule type" value="Genomic_DNA"/>
</dbReference>
<feature type="active site" description="Proton acceptor" evidence="8">
    <location>
        <position position="240"/>
    </location>
</feature>
<comment type="similarity">
    <text evidence="1 8 9">Belongs to the FGGY kinase family.</text>
</comment>
<accession>A0A1Q5P3R6</accession>
<evidence type="ECO:0000256" key="6">
    <source>
        <dbReference type="ARBA" id="ARBA00022840"/>
    </source>
</evidence>
<comment type="function">
    <text evidence="8">Catalyzes the phosphorylation of D-xylulose to D-xylulose 5-phosphate.</text>
</comment>
<dbReference type="PIRSF" id="PIRSF000538">
    <property type="entry name" value="GlpK"/>
    <property type="match status" value="1"/>
</dbReference>
<evidence type="ECO:0000313" key="13">
    <source>
        <dbReference type="EMBL" id="OKL36884.1"/>
    </source>
</evidence>
<gene>
    <name evidence="8 10" type="primary">xylB</name>
    <name evidence="13" type="ORF">BLL40_09200</name>
</gene>
<dbReference type="PANTHER" id="PTHR43095">
    <property type="entry name" value="SUGAR KINASE"/>
    <property type="match status" value="1"/>
</dbReference>
<dbReference type="GO" id="GO:0004856">
    <property type="term" value="F:D-xylulokinase activity"/>
    <property type="evidence" value="ECO:0007669"/>
    <property type="project" value="UniProtKB-UniRule"/>
</dbReference>
<sequence length="501" mass="55249">MSYLMGIDLGTSSVKTVIMDENGSIKGTAQQSYEMMIEKSGYAEQDPNFWWEAVVRTIKQVLNETGIHSKKINGIGFSGQMHGLVMIDQNLLPIRPAIIWSDQRSRKEAAEIYSIIGRETVKKIVMNSIFTGFQLPSLLWIKKNEPFVYEKINKVLLPKDYIRLKLTGECGTDFTDASATLAFDIQNRKWAFDLIKKVGLNPDFYPEVHESIDIAGQVTVKAAEETGLAPGTPVVYGGGDQSMQSIGNGIVKPGQVSLTIGTGGQTFSIIPEPICETEMRTHTFCHAVPGTWSIMGANLAAGLSLSWLNKKILSNLSYAEINELAKQVTPGSEGLLFLPYLSGERTPHMDDSARGTFLGLTLNHSKAHLIRSVMEGVVFALKDSVEMFHSLNIKMDTFIASGGGARSDIWLNIQANILNKEIYKVNQLEQACTGAAITAGVGIGKYDSIQSACETIIRINPEPVRPDPAVAGFYNEMYELYKSAYVQNKQLFHQLAMKQDF</sequence>
<protein>
    <recommendedName>
        <fullName evidence="8 10">Xylulose kinase</fullName>
        <shortName evidence="8 10">Xylulokinase</shortName>
        <ecNumber evidence="8 10">2.7.1.17</ecNumber>
    </recommendedName>
</protein>
<keyword evidence="3 8" id="KW-0808">Transferase</keyword>
<feature type="site" description="Important for activity" evidence="8">
    <location>
        <position position="8"/>
    </location>
</feature>
<dbReference type="Pfam" id="PF02782">
    <property type="entry name" value="FGGY_C"/>
    <property type="match status" value="1"/>
</dbReference>
<dbReference type="SUPFAM" id="SSF53067">
    <property type="entry name" value="Actin-like ATPase domain"/>
    <property type="match status" value="2"/>
</dbReference>
<keyword evidence="7 8" id="KW-0119">Carbohydrate metabolism</keyword>
<evidence type="ECO:0000313" key="14">
    <source>
        <dbReference type="Proteomes" id="UP000186524"/>
    </source>
</evidence>
<dbReference type="Proteomes" id="UP000186524">
    <property type="component" value="Unassembled WGS sequence"/>
</dbReference>
<dbReference type="InterPro" id="IPR018483">
    <property type="entry name" value="Carb_kinase_FGGY_CS"/>
</dbReference>
<comment type="catalytic activity">
    <reaction evidence="8 10">
        <text>D-xylulose + ATP = D-xylulose 5-phosphate + ADP + H(+)</text>
        <dbReference type="Rhea" id="RHEA:10964"/>
        <dbReference type="ChEBI" id="CHEBI:15378"/>
        <dbReference type="ChEBI" id="CHEBI:17140"/>
        <dbReference type="ChEBI" id="CHEBI:30616"/>
        <dbReference type="ChEBI" id="CHEBI:57737"/>
        <dbReference type="ChEBI" id="CHEBI:456216"/>
        <dbReference type="EC" id="2.7.1.17"/>
    </reaction>
</comment>
<comment type="caution">
    <text evidence="13">The sequence shown here is derived from an EMBL/GenBank/DDBJ whole genome shotgun (WGS) entry which is preliminary data.</text>
</comment>
<evidence type="ECO:0000256" key="2">
    <source>
        <dbReference type="ARBA" id="ARBA00022629"/>
    </source>
</evidence>
<keyword evidence="14" id="KW-1185">Reference proteome</keyword>
<dbReference type="InterPro" id="IPR018485">
    <property type="entry name" value="FGGY_C"/>
</dbReference>
<evidence type="ECO:0000256" key="8">
    <source>
        <dbReference type="HAMAP-Rule" id="MF_02220"/>
    </source>
</evidence>
<dbReference type="NCBIfam" id="TIGR01312">
    <property type="entry name" value="XylB"/>
    <property type="match status" value="1"/>
</dbReference>
<evidence type="ECO:0000256" key="4">
    <source>
        <dbReference type="ARBA" id="ARBA00022741"/>
    </source>
</evidence>
<dbReference type="STRING" id="1714354.BLL40_09200"/>
<reference evidence="13 14" key="1">
    <citation type="submission" date="2016-12" db="EMBL/GenBank/DDBJ databases">
        <title>Domibacillus sp. SAOS 44 whole genome sequencing.</title>
        <authorList>
            <person name="Verma A."/>
            <person name="Krishnamurthi S."/>
        </authorList>
    </citation>
    <scope>NUCLEOTIDE SEQUENCE [LARGE SCALE GENOMIC DNA]</scope>
    <source>
        <strain evidence="13 14">SAOS 44</strain>
    </source>
</reference>
<dbReference type="Pfam" id="PF00370">
    <property type="entry name" value="FGGY_N"/>
    <property type="match status" value="1"/>
</dbReference>